<organism evidence="1">
    <name type="scientific">marine sediment metagenome</name>
    <dbReference type="NCBI Taxonomy" id="412755"/>
    <lineage>
        <taxon>unclassified sequences</taxon>
        <taxon>metagenomes</taxon>
        <taxon>ecological metagenomes</taxon>
    </lineage>
</organism>
<reference evidence="1" key="1">
    <citation type="journal article" date="2015" name="Nature">
        <title>Complex archaea that bridge the gap between prokaryotes and eukaryotes.</title>
        <authorList>
            <person name="Spang A."/>
            <person name="Saw J.H."/>
            <person name="Jorgensen S.L."/>
            <person name="Zaremba-Niedzwiedzka K."/>
            <person name="Martijn J."/>
            <person name="Lind A.E."/>
            <person name="van Eijk R."/>
            <person name="Schleper C."/>
            <person name="Guy L."/>
            <person name="Ettema T.J."/>
        </authorList>
    </citation>
    <scope>NUCLEOTIDE SEQUENCE</scope>
</reference>
<proteinExistence type="predicted"/>
<comment type="caution">
    <text evidence="1">The sequence shown here is derived from an EMBL/GenBank/DDBJ whole genome shotgun (WGS) entry which is preliminary data.</text>
</comment>
<gene>
    <name evidence="1" type="ORF">LCGC14_2467880</name>
</gene>
<feature type="non-terminal residue" evidence="1">
    <location>
        <position position="206"/>
    </location>
</feature>
<accession>A0A0F9DNE7</accession>
<evidence type="ECO:0000313" key="1">
    <source>
        <dbReference type="EMBL" id="KKL19196.1"/>
    </source>
</evidence>
<sequence length="206" mass="22894">MGTFDLVRGTRNPLWVELFWKVRFWLEGLEYHPIGGAEGEGTFTQEQVNEKVTAAVAEANSGAGDFYKGFAPEIKNHPTITRYKSVEELAKGHLEMEKTVGLKGVLIPAEGSSDDVKAKYFKAIGRPDIADTYSNPELSNLHEGIKSISEVDVKGFKSKAFELGLSEQQFKGILDWHLGLSSQRLTEWDKTQKDDKDAASTALRNT</sequence>
<dbReference type="EMBL" id="LAZR01038576">
    <property type="protein sequence ID" value="KKL19196.1"/>
    <property type="molecule type" value="Genomic_DNA"/>
</dbReference>
<name>A0A0F9DNE7_9ZZZZ</name>
<protein>
    <submittedName>
        <fullName evidence="1">Uncharacterized protein</fullName>
    </submittedName>
</protein>
<dbReference type="AlphaFoldDB" id="A0A0F9DNE7"/>